<name>A0ABD2YGA7_9GENT</name>
<gene>
    <name evidence="1" type="ORF">ACH5RR_031802</name>
</gene>
<dbReference type="EMBL" id="JBJUIK010000013">
    <property type="protein sequence ID" value="KAL3506420.1"/>
    <property type="molecule type" value="Genomic_DNA"/>
</dbReference>
<keyword evidence="2" id="KW-1185">Reference proteome</keyword>
<protein>
    <submittedName>
        <fullName evidence="1">Uncharacterized protein</fullName>
    </submittedName>
</protein>
<feature type="non-terminal residue" evidence="1">
    <location>
        <position position="1"/>
    </location>
</feature>
<dbReference type="AlphaFoldDB" id="A0ABD2YGA7"/>
<sequence>ASTRQVTTVSIPSLELPISIKHIMIENILQSSRFQGDTITPARRLKGSTRAMGLAFT</sequence>
<evidence type="ECO:0000313" key="2">
    <source>
        <dbReference type="Proteomes" id="UP001630127"/>
    </source>
</evidence>
<reference evidence="1 2" key="1">
    <citation type="submission" date="2024-11" db="EMBL/GenBank/DDBJ databases">
        <title>A near-complete genome assembly of Cinchona calisaya.</title>
        <authorList>
            <person name="Lian D.C."/>
            <person name="Zhao X.W."/>
            <person name="Wei L."/>
        </authorList>
    </citation>
    <scope>NUCLEOTIDE SEQUENCE [LARGE SCALE GENOMIC DNA]</scope>
    <source>
        <tissue evidence="1">Nenye</tissue>
    </source>
</reference>
<evidence type="ECO:0000313" key="1">
    <source>
        <dbReference type="EMBL" id="KAL3506420.1"/>
    </source>
</evidence>
<organism evidence="1 2">
    <name type="scientific">Cinchona calisaya</name>
    <dbReference type="NCBI Taxonomy" id="153742"/>
    <lineage>
        <taxon>Eukaryota</taxon>
        <taxon>Viridiplantae</taxon>
        <taxon>Streptophyta</taxon>
        <taxon>Embryophyta</taxon>
        <taxon>Tracheophyta</taxon>
        <taxon>Spermatophyta</taxon>
        <taxon>Magnoliopsida</taxon>
        <taxon>eudicotyledons</taxon>
        <taxon>Gunneridae</taxon>
        <taxon>Pentapetalae</taxon>
        <taxon>asterids</taxon>
        <taxon>lamiids</taxon>
        <taxon>Gentianales</taxon>
        <taxon>Rubiaceae</taxon>
        <taxon>Cinchonoideae</taxon>
        <taxon>Cinchoneae</taxon>
        <taxon>Cinchona</taxon>
    </lineage>
</organism>
<dbReference type="Proteomes" id="UP001630127">
    <property type="component" value="Unassembled WGS sequence"/>
</dbReference>
<accession>A0ABD2YGA7</accession>
<proteinExistence type="predicted"/>
<comment type="caution">
    <text evidence="1">The sequence shown here is derived from an EMBL/GenBank/DDBJ whole genome shotgun (WGS) entry which is preliminary data.</text>
</comment>